<keyword evidence="3" id="KW-1185">Reference proteome</keyword>
<feature type="region of interest" description="Disordered" evidence="1">
    <location>
        <begin position="155"/>
        <end position="179"/>
    </location>
</feature>
<name>A0ABD2AD83_VESSQ</name>
<evidence type="ECO:0000256" key="1">
    <source>
        <dbReference type="SAM" id="MobiDB-lite"/>
    </source>
</evidence>
<dbReference type="AlphaFoldDB" id="A0ABD2AD83"/>
<proteinExistence type="predicted"/>
<dbReference type="Proteomes" id="UP001607302">
    <property type="component" value="Unassembled WGS sequence"/>
</dbReference>
<evidence type="ECO:0000313" key="3">
    <source>
        <dbReference type="Proteomes" id="UP001607302"/>
    </source>
</evidence>
<dbReference type="EMBL" id="JAUDFV010000152">
    <property type="protein sequence ID" value="KAL2718584.1"/>
    <property type="molecule type" value="Genomic_DNA"/>
</dbReference>
<comment type="caution">
    <text evidence="2">The sequence shown here is derived from an EMBL/GenBank/DDBJ whole genome shotgun (WGS) entry which is preliminary data.</text>
</comment>
<evidence type="ECO:0000313" key="2">
    <source>
        <dbReference type="EMBL" id="KAL2718584.1"/>
    </source>
</evidence>
<sequence length="283" mass="30756">MLVHVSDIPNELFTRRTLFDSSLEGESIVEIKWFGYQAESADSSGLRAMYRESRAFRNLSHTDKNLTGVHGSAVVLCEATVGFSYIWNAVVPGSRSRHFPFYNALRKKIPVQEKTRVTHNSGGICLSDKACLAVFGSSLDAEFPALGLVYNIPEERSDRDNPAGNASNTDADERNDDNADEDAAVAADGNDDAVTAAVPAAEAVVVAVADADKIAVGVAPAFGADDDTRHDCIHPCHNDVTNKVYRAERIADVTEEKTVRVRETYQSPANRPSDHSVPIILHD</sequence>
<accession>A0ABD2AD83</accession>
<reference evidence="2 3" key="1">
    <citation type="journal article" date="2024" name="Ann. Entomol. Soc. Am.">
        <title>Genomic analyses of the southern and eastern yellowjacket wasps (Hymenoptera: Vespidae) reveal evolutionary signatures of social life.</title>
        <authorList>
            <person name="Catto M.A."/>
            <person name="Caine P.B."/>
            <person name="Orr S.E."/>
            <person name="Hunt B.G."/>
            <person name="Goodisman M.A.D."/>
        </authorList>
    </citation>
    <scope>NUCLEOTIDE SEQUENCE [LARGE SCALE GENOMIC DNA]</scope>
    <source>
        <strain evidence="2">233</strain>
        <tissue evidence="2">Head and thorax</tissue>
    </source>
</reference>
<gene>
    <name evidence="2" type="ORF">V1478_012460</name>
</gene>
<organism evidence="2 3">
    <name type="scientific">Vespula squamosa</name>
    <name type="common">Southern yellow jacket</name>
    <name type="synonym">Wasp</name>
    <dbReference type="NCBI Taxonomy" id="30214"/>
    <lineage>
        <taxon>Eukaryota</taxon>
        <taxon>Metazoa</taxon>
        <taxon>Ecdysozoa</taxon>
        <taxon>Arthropoda</taxon>
        <taxon>Hexapoda</taxon>
        <taxon>Insecta</taxon>
        <taxon>Pterygota</taxon>
        <taxon>Neoptera</taxon>
        <taxon>Endopterygota</taxon>
        <taxon>Hymenoptera</taxon>
        <taxon>Apocrita</taxon>
        <taxon>Aculeata</taxon>
        <taxon>Vespoidea</taxon>
        <taxon>Vespidae</taxon>
        <taxon>Vespinae</taxon>
        <taxon>Vespula</taxon>
    </lineage>
</organism>
<protein>
    <submittedName>
        <fullName evidence="2">Uncharacterized protein</fullName>
    </submittedName>
</protein>